<keyword evidence="2" id="KW-1185">Reference proteome</keyword>
<evidence type="ECO:0000313" key="1">
    <source>
        <dbReference type="EMBL" id="CCK25364.1"/>
    </source>
</evidence>
<name>K4QYC2_STRDJ</name>
<accession>K4QYC2</accession>
<reference evidence="1 2" key="1">
    <citation type="journal article" date="2012" name="J. Bacteriol.">
        <title>Genome sequence of the bacterium Streptomyces davawensis JCM 4913 and heterologous production of the unique antibiotic roseoflavin.</title>
        <authorList>
            <person name="Jankowitsch F."/>
            <person name="Schwarz J."/>
            <person name="Ruckert C."/>
            <person name="Gust B."/>
            <person name="Szczepanowski R."/>
            <person name="Blom J."/>
            <person name="Pelzer S."/>
            <person name="Kalinowski J."/>
            <person name="Mack M."/>
        </authorList>
    </citation>
    <scope>NUCLEOTIDE SEQUENCE [LARGE SCALE GENOMIC DNA]</scope>
    <source>
        <strain evidence="2">DSM 101723 / JCM 4913 / KCC S-0913 / 768</strain>
    </source>
</reference>
<dbReference type="OrthoDB" id="4206614at2"/>
<proteinExistence type="predicted"/>
<dbReference type="STRING" id="1214101.BN159_0985"/>
<dbReference type="EMBL" id="HE971709">
    <property type="protein sequence ID" value="CCK25364.1"/>
    <property type="molecule type" value="Genomic_DNA"/>
</dbReference>
<dbReference type="HOGENOM" id="CLU_1193572_0_0_11"/>
<sequence length="216" mass="24103">MDDLVPVDLVPRPVLHGVQDDEPQREVFFIGRRPITCPLDLTTAPEHLRAYAEEKRGQVEFRQLVLNVSLRPKPGEPIRRVVLTVRTVPADVTEELLLRDLDPVKLSKAVQRQSTMTLKGGLGGVGPEGARGAQYEKDDPYLVGDGIDTPEAQWEFRQTKSQDLEGSQRLKVTVELPVGGTGSYRLSAGVTIRRKRLGVIGYNARFPRGWEDVPCR</sequence>
<evidence type="ECO:0000313" key="2">
    <source>
        <dbReference type="Proteomes" id="UP000008043"/>
    </source>
</evidence>
<dbReference type="KEGG" id="sdv:BN159_0985"/>
<gene>
    <name evidence="1" type="ORF">BN159_0985</name>
</gene>
<organism evidence="1 2">
    <name type="scientific">Streptomyces davaonensis (strain DSM 101723 / JCM 4913 / KCC S-0913 / 768)</name>
    <dbReference type="NCBI Taxonomy" id="1214101"/>
    <lineage>
        <taxon>Bacteria</taxon>
        <taxon>Bacillati</taxon>
        <taxon>Actinomycetota</taxon>
        <taxon>Actinomycetes</taxon>
        <taxon>Kitasatosporales</taxon>
        <taxon>Streptomycetaceae</taxon>
        <taxon>Streptomyces</taxon>
    </lineage>
</organism>
<dbReference type="Proteomes" id="UP000008043">
    <property type="component" value="Chromosome"/>
</dbReference>
<dbReference type="AlphaFoldDB" id="K4QYC2"/>
<dbReference type="RefSeq" id="WP_015655761.1">
    <property type="nucleotide sequence ID" value="NC_020504.1"/>
</dbReference>
<protein>
    <submittedName>
        <fullName evidence="1">Uncharacterized protein</fullName>
    </submittedName>
</protein>
<dbReference type="PATRIC" id="fig|1214101.3.peg.996"/>